<feature type="chain" id="PRO_5003774795" evidence="1">
    <location>
        <begin position="35"/>
        <end position="82"/>
    </location>
</feature>
<name>J3N530_ORYBR</name>
<dbReference type="AlphaFoldDB" id="J3N530"/>
<dbReference type="EnsemblPlants" id="OB10G26280.1">
    <property type="protein sequence ID" value="OB10G26280.1"/>
    <property type="gene ID" value="OB10G26280"/>
</dbReference>
<keyword evidence="3" id="KW-1185">Reference proteome</keyword>
<dbReference type="HOGENOM" id="CLU_178062_0_0_1"/>
<dbReference type="Proteomes" id="UP000006038">
    <property type="component" value="Chromosome 10"/>
</dbReference>
<evidence type="ECO:0000313" key="2">
    <source>
        <dbReference type="EnsemblPlants" id="OB10G26280.1"/>
    </source>
</evidence>
<reference evidence="2" key="2">
    <citation type="submission" date="2013-04" db="UniProtKB">
        <authorList>
            <consortium name="EnsemblPlants"/>
        </authorList>
    </citation>
    <scope>IDENTIFICATION</scope>
</reference>
<sequence length="82" mass="8530">MRKQRSSSSAAAAAAVSLCKLLLMALALICTMHTAPVQGGRAAAEIGFGALDPYHTPTVVPGQPYTRPCRREYNCSPGVGSP</sequence>
<dbReference type="OMA" id="CRREYNC"/>
<keyword evidence="1" id="KW-0732">Signal</keyword>
<organism evidence="2">
    <name type="scientific">Oryza brachyantha</name>
    <name type="common">malo sina</name>
    <dbReference type="NCBI Taxonomy" id="4533"/>
    <lineage>
        <taxon>Eukaryota</taxon>
        <taxon>Viridiplantae</taxon>
        <taxon>Streptophyta</taxon>
        <taxon>Embryophyta</taxon>
        <taxon>Tracheophyta</taxon>
        <taxon>Spermatophyta</taxon>
        <taxon>Magnoliopsida</taxon>
        <taxon>Liliopsida</taxon>
        <taxon>Poales</taxon>
        <taxon>Poaceae</taxon>
        <taxon>BOP clade</taxon>
        <taxon>Oryzoideae</taxon>
        <taxon>Oryzeae</taxon>
        <taxon>Oryzinae</taxon>
        <taxon>Oryza</taxon>
    </lineage>
</organism>
<evidence type="ECO:0000256" key="1">
    <source>
        <dbReference type="SAM" id="SignalP"/>
    </source>
</evidence>
<reference evidence="2" key="1">
    <citation type="journal article" date="2013" name="Nat. Commun.">
        <title>Whole-genome sequencing of Oryza brachyantha reveals mechanisms underlying Oryza genome evolution.</title>
        <authorList>
            <person name="Chen J."/>
            <person name="Huang Q."/>
            <person name="Gao D."/>
            <person name="Wang J."/>
            <person name="Lang Y."/>
            <person name="Liu T."/>
            <person name="Li B."/>
            <person name="Bai Z."/>
            <person name="Luis Goicoechea J."/>
            <person name="Liang C."/>
            <person name="Chen C."/>
            <person name="Zhang W."/>
            <person name="Sun S."/>
            <person name="Liao Y."/>
            <person name="Zhang X."/>
            <person name="Yang L."/>
            <person name="Song C."/>
            <person name="Wang M."/>
            <person name="Shi J."/>
            <person name="Liu G."/>
            <person name="Liu J."/>
            <person name="Zhou H."/>
            <person name="Zhou W."/>
            <person name="Yu Q."/>
            <person name="An N."/>
            <person name="Chen Y."/>
            <person name="Cai Q."/>
            <person name="Wang B."/>
            <person name="Liu B."/>
            <person name="Min J."/>
            <person name="Huang Y."/>
            <person name="Wu H."/>
            <person name="Li Z."/>
            <person name="Zhang Y."/>
            <person name="Yin Y."/>
            <person name="Song W."/>
            <person name="Jiang J."/>
            <person name="Jackson S.A."/>
            <person name="Wing R.A."/>
            <person name="Wang J."/>
            <person name="Chen M."/>
        </authorList>
    </citation>
    <scope>NUCLEOTIDE SEQUENCE [LARGE SCALE GENOMIC DNA]</scope>
    <source>
        <strain evidence="2">cv. IRGC 101232</strain>
    </source>
</reference>
<evidence type="ECO:0000313" key="3">
    <source>
        <dbReference type="Proteomes" id="UP000006038"/>
    </source>
</evidence>
<protein>
    <submittedName>
        <fullName evidence="2">Uncharacterized protein</fullName>
    </submittedName>
</protein>
<dbReference type="Gramene" id="OB10G26280.1">
    <property type="protein sequence ID" value="OB10G26280.1"/>
    <property type="gene ID" value="OB10G26280"/>
</dbReference>
<feature type="signal peptide" evidence="1">
    <location>
        <begin position="1"/>
        <end position="34"/>
    </location>
</feature>
<proteinExistence type="predicted"/>
<accession>J3N530</accession>